<keyword evidence="6" id="KW-1185">Reference proteome</keyword>
<dbReference type="InterPro" id="IPR001737">
    <property type="entry name" value="KsgA/Erm"/>
</dbReference>
<dbReference type="GO" id="GO:0032259">
    <property type="term" value="P:methylation"/>
    <property type="evidence" value="ECO:0007669"/>
    <property type="project" value="UniProtKB-KW"/>
</dbReference>
<protein>
    <submittedName>
        <fullName evidence="5">rRNA adenine N-6-methyltransferase family protein</fullName>
    </submittedName>
</protein>
<dbReference type="GO" id="GO:0003723">
    <property type="term" value="F:RNA binding"/>
    <property type="evidence" value="ECO:0007669"/>
    <property type="project" value="UniProtKB-KW"/>
</dbReference>
<dbReference type="EMBL" id="JAVGVR010000002">
    <property type="protein sequence ID" value="MDQ6601059.1"/>
    <property type="molecule type" value="Genomic_DNA"/>
</dbReference>
<dbReference type="SUPFAM" id="SSF53335">
    <property type="entry name" value="S-adenosyl-L-methionine-dependent methyltransferases"/>
    <property type="match status" value="1"/>
</dbReference>
<dbReference type="GO" id="GO:0008168">
    <property type="term" value="F:methyltransferase activity"/>
    <property type="evidence" value="ECO:0007669"/>
    <property type="project" value="UniProtKB-KW"/>
</dbReference>
<keyword evidence="1" id="KW-0489">Methyltransferase</keyword>
<evidence type="ECO:0000256" key="4">
    <source>
        <dbReference type="ARBA" id="ARBA00022884"/>
    </source>
</evidence>
<evidence type="ECO:0000313" key="6">
    <source>
        <dbReference type="Proteomes" id="UP001178888"/>
    </source>
</evidence>
<dbReference type="RefSeq" id="WP_308914677.1">
    <property type="nucleotide sequence ID" value="NZ_JAVGVR010000002.1"/>
</dbReference>
<sequence length="183" mass="21141">MHEMAFIKEFIKHPRTVGAVFPSSKQLAKQMIALIQFAHAKGIVEYGPGTGIFTEQLIDHKNEDTVLLVVESNTEFYELLKEKYYGIPNVHIIHGSAENIDRYIQEYKVPQVNYFVSGLPFTSLPIDISKNILRKTKAILGNNGEFVTFQYSQLKKEFFVFYFTHIEIIKVHWNIPPAYICQP</sequence>
<evidence type="ECO:0000256" key="3">
    <source>
        <dbReference type="ARBA" id="ARBA00022691"/>
    </source>
</evidence>
<dbReference type="Proteomes" id="UP001178888">
    <property type="component" value="Unassembled WGS sequence"/>
</dbReference>
<dbReference type="Gene3D" id="3.40.50.150">
    <property type="entry name" value="Vaccinia Virus protein VP39"/>
    <property type="match status" value="1"/>
</dbReference>
<proteinExistence type="predicted"/>
<dbReference type="AlphaFoldDB" id="A0AA90Z690"/>
<evidence type="ECO:0000313" key="5">
    <source>
        <dbReference type="EMBL" id="MDQ6601059.1"/>
    </source>
</evidence>
<evidence type="ECO:0000256" key="2">
    <source>
        <dbReference type="ARBA" id="ARBA00022679"/>
    </source>
</evidence>
<keyword evidence="4" id="KW-0694">RNA-binding</keyword>
<evidence type="ECO:0000256" key="1">
    <source>
        <dbReference type="ARBA" id="ARBA00022603"/>
    </source>
</evidence>
<keyword evidence="3" id="KW-0949">S-adenosyl-L-methionine</keyword>
<accession>A0AA90Z690</accession>
<name>A0AA90Z690_9BACI</name>
<reference evidence="5" key="1">
    <citation type="submission" date="2023-08" db="EMBL/GenBank/DDBJ databases">
        <title>Nitrogen cycling bacteria in agricultural field soils.</title>
        <authorList>
            <person name="Jang J."/>
        </authorList>
    </citation>
    <scope>NUCLEOTIDE SEQUENCE</scope>
    <source>
        <strain evidence="5">PS3-36</strain>
    </source>
</reference>
<dbReference type="InterPro" id="IPR029063">
    <property type="entry name" value="SAM-dependent_MTases_sf"/>
</dbReference>
<gene>
    <name evidence="5" type="ORF">RCG21_33270</name>
</gene>
<comment type="caution">
    <text evidence="5">The sequence shown here is derived from an EMBL/GenBank/DDBJ whole genome shotgun (WGS) entry which is preliminary data.</text>
</comment>
<organism evidence="5 6">
    <name type="scientific">Bacillus salipaludis</name>
    <dbReference type="NCBI Taxonomy" id="2547811"/>
    <lineage>
        <taxon>Bacteria</taxon>
        <taxon>Bacillati</taxon>
        <taxon>Bacillota</taxon>
        <taxon>Bacilli</taxon>
        <taxon>Bacillales</taxon>
        <taxon>Bacillaceae</taxon>
        <taxon>Bacillus</taxon>
    </lineage>
</organism>
<dbReference type="Pfam" id="PF00398">
    <property type="entry name" value="RrnaAD"/>
    <property type="match status" value="1"/>
</dbReference>
<keyword evidence="2" id="KW-0808">Transferase</keyword>